<evidence type="ECO:0000256" key="18">
    <source>
        <dbReference type="ARBA" id="ARBA00029351"/>
    </source>
</evidence>
<dbReference type="InterPro" id="IPR017941">
    <property type="entry name" value="Rieske_2Fe-2S"/>
</dbReference>
<dbReference type="Proteomes" id="UP000273982">
    <property type="component" value="Plasmid pGW6_1"/>
</dbReference>
<dbReference type="PRINTS" id="PR00162">
    <property type="entry name" value="RIESKE"/>
</dbReference>
<evidence type="ECO:0000256" key="14">
    <source>
        <dbReference type="ARBA" id="ARBA00023004"/>
    </source>
</evidence>
<dbReference type="GO" id="GO:0046872">
    <property type="term" value="F:metal ion binding"/>
    <property type="evidence" value="ECO:0007669"/>
    <property type="project" value="UniProtKB-KW"/>
</dbReference>
<dbReference type="GO" id="GO:0016491">
    <property type="term" value="F:oxidoreductase activity"/>
    <property type="evidence" value="ECO:0007669"/>
    <property type="project" value="UniProtKB-KW"/>
</dbReference>
<dbReference type="Gene3D" id="1.20.5.510">
    <property type="entry name" value="Single helix bin"/>
    <property type="match status" value="1"/>
</dbReference>
<dbReference type="InterPro" id="IPR014349">
    <property type="entry name" value="Rieske_Fe-S_prot"/>
</dbReference>
<evidence type="ECO:0000256" key="19">
    <source>
        <dbReference type="RuleBase" id="RU004494"/>
    </source>
</evidence>
<dbReference type="PROSITE" id="PS51296">
    <property type="entry name" value="RIESKE"/>
    <property type="match status" value="1"/>
</dbReference>
<dbReference type="InterPro" id="IPR006317">
    <property type="entry name" value="Ubiquinol_cyt_c_Rdtase_Fe-S-su"/>
</dbReference>
<geneLocation type="plasmid" evidence="23">
    <name>pgw6_1</name>
</geneLocation>
<keyword evidence="9" id="KW-0001">2Fe-2S</keyword>
<evidence type="ECO:0000313" key="22">
    <source>
        <dbReference type="EMBL" id="AZG78827.1"/>
    </source>
</evidence>
<comment type="miscellaneous">
    <text evidence="19">The Rieske protein is a high potential 2Fe-2S protein.</text>
</comment>
<evidence type="ECO:0000259" key="21">
    <source>
        <dbReference type="PROSITE" id="PS51296"/>
    </source>
</evidence>
<proteinExistence type="predicted"/>
<keyword evidence="7" id="KW-1003">Cell membrane</keyword>
<protein>
    <recommendedName>
        <fullName evidence="5 19">Ubiquinol-cytochrome c reductase iron-sulfur subunit</fullName>
        <ecNumber evidence="4 19">7.1.1.8</ecNumber>
    </recommendedName>
</protein>
<dbReference type="InterPro" id="IPR019470">
    <property type="entry name" value="Ubiq_cytC_Rdtase_Fe-S_su_TAT"/>
</dbReference>
<evidence type="ECO:0000256" key="7">
    <source>
        <dbReference type="ARBA" id="ARBA00022475"/>
    </source>
</evidence>
<dbReference type="GO" id="GO:0008121">
    <property type="term" value="F:quinol-cytochrome-c reductase activity"/>
    <property type="evidence" value="ECO:0007669"/>
    <property type="project" value="UniProtKB-EC"/>
</dbReference>
<dbReference type="EC" id="7.1.1.8" evidence="4 19"/>
<keyword evidence="22" id="KW-0614">Plasmid</keyword>
<keyword evidence="15" id="KW-0411">Iron-sulfur</keyword>
<dbReference type="Pfam" id="PF00355">
    <property type="entry name" value="Rieske"/>
    <property type="match status" value="1"/>
</dbReference>
<reference evidence="22 23" key="1">
    <citation type="submission" date="2018-11" db="EMBL/GenBank/DDBJ databases">
        <title>Genome squencing of methanotrophic bacteria isolated from alkaline groundwater in Korea.</title>
        <authorList>
            <person name="Nguyen L.N."/>
        </authorList>
    </citation>
    <scope>NUCLEOTIDE SEQUENCE [LARGE SCALE GENOMIC DNA]</scope>
    <source>
        <strain evidence="22 23">GW6</strain>
        <plasmid evidence="23">pgw6_1</plasmid>
    </source>
</reference>
<evidence type="ECO:0000256" key="8">
    <source>
        <dbReference type="ARBA" id="ARBA00022692"/>
    </source>
</evidence>
<dbReference type="EMBL" id="CP034087">
    <property type="protein sequence ID" value="AZG78827.1"/>
    <property type="molecule type" value="Genomic_DNA"/>
</dbReference>
<keyword evidence="10" id="KW-0479">Metal-binding</keyword>
<evidence type="ECO:0000256" key="10">
    <source>
        <dbReference type="ARBA" id="ARBA00022723"/>
    </source>
</evidence>
<keyword evidence="12 19" id="KW-0249">Electron transport</keyword>
<keyword evidence="17" id="KW-1015">Disulfide bond</keyword>
<keyword evidence="11" id="KW-1278">Translocase</keyword>
<evidence type="ECO:0000256" key="20">
    <source>
        <dbReference type="RuleBase" id="RU004497"/>
    </source>
</evidence>
<dbReference type="Gene3D" id="2.102.10.10">
    <property type="entry name" value="Rieske [2Fe-2S] iron-sulphur domain"/>
    <property type="match status" value="1"/>
</dbReference>
<dbReference type="InterPro" id="IPR005805">
    <property type="entry name" value="Rieske_Fe-S_prot_C"/>
</dbReference>
<keyword evidence="14" id="KW-0408">Iron</keyword>
<dbReference type="CDD" id="cd03470">
    <property type="entry name" value="Rieske_cytochrome_bc1"/>
    <property type="match status" value="1"/>
</dbReference>
<evidence type="ECO:0000256" key="17">
    <source>
        <dbReference type="ARBA" id="ARBA00023157"/>
    </source>
</evidence>
<dbReference type="GO" id="GO:0051537">
    <property type="term" value="F:2 iron, 2 sulfur cluster binding"/>
    <property type="evidence" value="ECO:0007669"/>
    <property type="project" value="UniProtKB-KW"/>
</dbReference>
<keyword evidence="22" id="KW-0560">Oxidoreductase</keyword>
<name>A0A3G8MAC6_9HYPH</name>
<dbReference type="AlphaFoldDB" id="A0A3G8MAC6"/>
<keyword evidence="16 19" id="KW-0472">Membrane</keyword>
<feature type="domain" description="Rieske" evidence="21">
    <location>
        <begin position="87"/>
        <end position="192"/>
    </location>
</feature>
<evidence type="ECO:0000256" key="5">
    <source>
        <dbReference type="ARBA" id="ARBA00019816"/>
    </source>
</evidence>
<keyword evidence="13 19" id="KW-1133">Transmembrane helix</keyword>
<dbReference type="PANTHER" id="PTHR10134">
    <property type="entry name" value="CYTOCHROME B-C1 COMPLEX SUBUNIT RIESKE, MITOCHONDRIAL"/>
    <property type="match status" value="1"/>
</dbReference>
<keyword evidence="8 19" id="KW-0812">Transmembrane</keyword>
<comment type="subunit">
    <text evidence="3 20">The main subunits of complex b-c1 are: cytochrome b, cytochrome c1 and the Rieske protein.</text>
</comment>
<feature type="transmembrane region" description="Helical" evidence="19">
    <location>
        <begin position="14"/>
        <end position="35"/>
    </location>
</feature>
<evidence type="ECO:0000256" key="9">
    <source>
        <dbReference type="ARBA" id="ARBA00022714"/>
    </source>
</evidence>
<comment type="function">
    <text evidence="1">Component of the ubiquinol-cytochrome c reductase complex (complex III or cytochrome b-c1 complex), which is a respiratory chain that generates an electrochemical potential coupled to ATP synthesis.</text>
</comment>
<organism evidence="22 23">
    <name type="scientific">Methylocystis rosea</name>
    <dbReference type="NCBI Taxonomy" id="173366"/>
    <lineage>
        <taxon>Bacteria</taxon>
        <taxon>Pseudomonadati</taxon>
        <taxon>Pseudomonadota</taxon>
        <taxon>Alphaproteobacteria</taxon>
        <taxon>Hyphomicrobiales</taxon>
        <taxon>Methylocystaceae</taxon>
        <taxon>Methylocystis</taxon>
    </lineage>
</organism>
<evidence type="ECO:0000256" key="16">
    <source>
        <dbReference type="ARBA" id="ARBA00023136"/>
    </source>
</evidence>
<dbReference type="SUPFAM" id="SSF50022">
    <property type="entry name" value="ISP domain"/>
    <property type="match status" value="1"/>
</dbReference>
<gene>
    <name evidence="22" type="primary">petA</name>
    <name evidence="22" type="ORF">EHO51_18500</name>
</gene>
<evidence type="ECO:0000256" key="13">
    <source>
        <dbReference type="ARBA" id="ARBA00022989"/>
    </source>
</evidence>
<dbReference type="InterPro" id="IPR036922">
    <property type="entry name" value="Rieske_2Fe-2S_sf"/>
</dbReference>
<dbReference type="Pfam" id="PF10399">
    <property type="entry name" value="UCR_Fe-S_N"/>
    <property type="match status" value="1"/>
</dbReference>
<evidence type="ECO:0000313" key="23">
    <source>
        <dbReference type="Proteomes" id="UP000273982"/>
    </source>
</evidence>
<dbReference type="KEGG" id="mros:EHO51_18500"/>
<dbReference type="NCBIfam" id="TIGR01416">
    <property type="entry name" value="Rieske_proteo"/>
    <property type="match status" value="1"/>
</dbReference>
<keyword evidence="6 19" id="KW-0813">Transport</keyword>
<accession>A0A3G8MAC6</accession>
<comment type="subcellular location">
    <subcellularLocation>
        <location evidence="2">Cell membrane</location>
        <topology evidence="2">Single-pass membrane protein</topology>
    </subcellularLocation>
</comment>
<evidence type="ECO:0000256" key="15">
    <source>
        <dbReference type="ARBA" id="ARBA00023014"/>
    </source>
</evidence>
<sequence>MTTLDLADPLRRDVLYVATGACAIVATAAAIWPLIDALNPDASSVAAGAPIDVDLGGLEPGGKVVVRWRGLPVVIFRRPDAALEKLKDPALLSELADPDSEVLQQPRYARNWHRSIDPTYAVLVGVCTHLGCIPLYYPTPSNVEPTAGWPGGFFCPCHGSKFDLAGRVYKGVPAPYNLPTPPYRMISDRILRIGENPPGEKFEITSVVQI</sequence>
<evidence type="ECO:0000256" key="1">
    <source>
        <dbReference type="ARBA" id="ARBA00002444"/>
    </source>
</evidence>
<comment type="catalytic activity">
    <reaction evidence="18 19">
        <text>a quinol + 2 Fe(III)-[cytochrome c](out) = a quinone + 2 Fe(II)-[cytochrome c](out) + 2 H(+)(out)</text>
        <dbReference type="Rhea" id="RHEA:11484"/>
        <dbReference type="Rhea" id="RHEA-COMP:10350"/>
        <dbReference type="Rhea" id="RHEA-COMP:14399"/>
        <dbReference type="ChEBI" id="CHEBI:15378"/>
        <dbReference type="ChEBI" id="CHEBI:24646"/>
        <dbReference type="ChEBI" id="CHEBI:29033"/>
        <dbReference type="ChEBI" id="CHEBI:29034"/>
        <dbReference type="ChEBI" id="CHEBI:132124"/>
        <dbReference type="EC" id="7.1.1.8"/>
    </reaction>
</comment>
<comment type="cofactor">
    <cofactor evidence="19">
        <name>[2Fe-2S] cluster</name>
        <dbReference type="ChEBI" id="CHEBI:190135"/>
    </cofactor>
    <text evidence="19">Binds 1 [2Fe-2S] cluster per subunit.</text>
</comment>
<evidence type="ECO:0000256" key="12">
    <source>
        <dbReference type="ARBA" id="ARBA00022982"/>
    </source>
</evidence>
<dbReference type="GO" id="GO:0005886">
    <property type="term" value="C:plasma membrane"/>
    <property type="evidence" value="ECO:0007669"/>
    <property type="project" value="UniProtKB-SubCell"/>
</dbReference>
<evidence type="ECO:0000256" key="4">
    <source>
        <dbReference type="ARBA" id="ARBA00012951"/>
    </source>
</evidence>
<evidence type="ECO:0000256" key="6">
    <source>
        <dbReference type="ARBA" id="ARBA00022448"/>
    </source>
</evidence>
<dbReference type="RefSeq" id="WP_124740337.1">
    <property type="nucleotide sequence ID" value="NZ_CP034087.1"/>
</dbReference>
<evidence type="ECO:0000256" key="11">
    <source>
        <dbReference type="ARBA" id="ARBA00022967"/>
    </source>
</evidence>
<evidence type="ECO:0000256" key="3">
    <source>
        <dbReference type="ARBA" id="ARBA00011649"/>
    </source>
</evidence>
<evidence type="ECO:0000256" key="2">
    <source>
        <dbReference type="ARBA" id="ARBA00004162"/>
    </source>
</evidence>